<dbReference type="Proteomes" id="UP000800035">
    <property type="component" value="Unassembled WGS sequence"/>
</dbReference>
<keyword evidence="1" id="KW-0732">Signal</keyword>
<keyword evidence="3" id="KW-1185">Reference proteome</keyword>
<accession>A0A6A5UFX4</accession>
<organism evidence="2 3">
    <name type="scientific">Byssothecium circinans</name>
    <dbReference type="NCBI Taxonomy" id="147558"/>
    <lineage>
        <taxon>Eukaryota</taxon>
        <taxon>Fungi</taxon>
        <taxon>Dikarya</taxon>
        <taxon>Ascomycota</taxon>
        <taxon>Pezizomycotina</taxon>
        <taxon>Dothideomycetes</taxon>
        <taxon>Pleosporomycetidae</taxon>
        <taxon>Pleosporales</taxon>
        <taxon>Massarineae</taxon>
        <taxon>Massarinaceae</taxon>
        <taxon>Byssothecium</taxon>
    </lineage>
</organism>
<name>A0A6A5UFX4_9PLEO</name>
<dbReference type="AlphaFoldDB" id="A0A6A5UFX4"/>
<evidence type="ECO:0000313" key="3">
    <source>
        <dbReference type="Proteomes" id="UP000800035"/>
    </source>
</evidence>
<dbReference type="EMBL" id="ML976978">
    <property type="protein sequence ID" value="KAF1963220.1"/>
    <property type="molecule type" value="Genomic_DNA"/>
</dbReference>
<evidence type="ECO:0000313" key="2">
    <source>
        <dbReference type="EMBL" id="KAF1963220.1"/>
    </source>
</evidence>
<gene>
    <name evidence="2" type="ORF">CC80DRAFT_588669</name>
</gene>
<evidence type="ECO:0000256" key="1">
    <source>
        <dbReference type="SAM" id="SignalP"/>
    </source>
</evidence>
<reference evidence="2" key="1">
    <citation type="journal article" date="2020" name="Stud. Mycol.">
        <title>101 Dothideomycetes genomes: a test case for predicting lifestyles and emergence of pathogens.</title>
        <authorList>
            <person name="Haridas S."/>
            <person name="Albert R."/>
            <person name="Binder M."/>
            <person name="Bloem J."/>
            <person name="Labutti K."/>
            <person name="Salamov A."/>
            <person name="Andreopoulos B."/>
            <person name="Baker S."/>
            <person name="Barry K."/>
            <person name="Bills G."/>
            <person name="Bluhm B."/>
            <person name="Cannon C."/>
            <person name="Castanera R."/>
            <person name="Culley D."/>
            <person name="Daum C."/>
            <person name="Ezra D."/>
            <person name="Gonzalez J."/>
            <person name="Henrissat B."/>
            <person name="Kuo A."/>
            <person name="Liang C."/>
            <person name="Lipzen A."/>
            <person name="Lutzoni F."/>
            <person name="Magnuson J."/>
            <person name="Mondo S."/>
            <person name="Nolan M."/>
            <person name="Ohm R."/>
            <person name="Pangilinan J."/>
            <person name="Park H.-J."/>
            <person name="Ramirez L."/>
            <person name="Alfaro M."/>
            <person name="Sun H."/>
            <person name="Tritt A."/>
            <person name="Yoshinaga Y."/>
            <person name="Zwiers L.-H."/>
            <person name="Turgeon B."/>
            <person name="Goodwin S."/>
            <person name="Spatafora J."/>
            <person name="Crous P."/>
            <person name="Grigoriev I."/>
        </authorList>
    </citation>
    <scope>NUCLEOTIDE SEQUENCE</scope>
    <source>
        <strain evidence="2">CBS 675.92</strain>
    </source>
</reference>
<feature type="chain" id="PRO_5025450380" evidence="1">
    <location>
        <begin position="21"/>
        <end position="188"/>
    </location>
</feature>
<protein>
    <submittedName>
        <fullName evidence="2">Uncharacterized protein</fullName>
    </submittedName>
</protein>
<sequence>MMFLRKELALVSLLATGSLAAVAGLRNRQAQPSSSFKLYAYGGDEIGGYEIFYADGLAYTGDSSALTTATEVTAVNLTASSDGVWTATAASNVSWTSQNFFVSNRTGEIGFVDSVNSSSDIATSGFRFYGKFALLSVGDHMEASWNAKKTDVENVWSLGWGSVDEDSTLTPIMLRNAAPTQKPADGAS</sequence>
<dbReference type="OrthoDB" id="5230873at2759"/>
<feature type="signal peptide" evidence="1">
    <location>
        <begin position="1"/>
        <end position="20"/>
    </location>
</feature>
<proteinExistence type="predicted"/>